<comment type="caution">
    <text evidence="1">The sequence shown here is derived from an EMBL/GenBank/DDBJ whole genome shotgun (WGS) entry which is preliminary data.</text>
</comment>
<reference evidence="1 2" key="1">
    <citation type="submission" date="2016-08" db="EMBL/GenBank/DDBJ databases">
        <title>A Parts List for Fungal Cellulosomes Revealed by Comparative Genomics.</title>
        <authorList>
            <consortium name="DOE Joint Genome Institute"/>
            <person name="Haitjema C.H."/>
            <person name="Gilmore S.P."/>
            <person name="Henske J.K."/>
            <person name="Solomon K.V."/>
            <person name="De Groot R."/>
            <person name="Kuo A."/>
            <person name="Mondo S.J."/>
            <person name="Salamov A.A."/>
            <person name="Labutti K."/>
            <person name="Zhao Z."/>
            <person name="Chiniquy J."/>
            <person name="Barry K."/>
            <person name="Brewer H.M."/>
            <person name="Purvine S.O."/>
            <person name="Wright A.T."/>
            <person name="Boxma B."/>
            <person name="Van Alen T."/>
            <person name="Hackstein J.H."/>
            <person name="Baker S.E."/>
            <person name="Grigoriev I.V."/>
            <person name="O'Malley M.A."/>
        </authorList>
    </citation>
    <scope>NUCLEOTIDE SEQUENCE [LARGE SCALE GENOMIC DNA]</scope>
    <source>
        <strain evidence="1 2">G1</strain>
    </source>
</reference>
<organism evidence="1 2">
    <name type="scientific">Neocallimastix californiae</name>
    <dbReference type="NCBI Taxonomy" id="1754190"/>
    <lineage>
        <taxon>Eukaryota</taxon>
        <taxon>Fungi</taxon>
        <taxon>Fungi incertae sedis</taxon>
        <taxon>Chytridiomycota</taxon>
        <taxon>Chytridiomycota incertae sedis</taxon>
        <taxon>Neocallimastigomycetes</taxon>
        <taxon>Neocallimastigales</taxon>
        <taxon>Neocallimastigaceae</taxon>
        <taxon>Neocallimastix</taxon>
    </lineage>
</organism>
<gene>
    <name evidence="1" type="ORF">LY90DRAFT_518116</name>
</gene>
<name>A0A1Y1ZW39_9FUNG</name>
<keyword evidence="2" id="KW-1185">Reference proteome</keyword>
<dbReference type="AlphaFoldDB" id="A0A1Y1ZW39"/>
<dbReference type="Proteomes" id="UP000193920">
    <property type="component" value="Unassembled WGS sequence"/>
</dbReference>
<evidence type="ECO:0000313" key="2">
    <source>
        <dbReference type="Proteomes" id="UP000193920"/>
    </source>
</evidence>
<proteinExistence type="predicted"/>
<dbReference type="EMBL" id="MCOG01000355">
    <property type="protein sequence ID" value="ORY13975.1"/>
    <property type="molecule type" value="Genomic_DNA"/>
</dbReference>
<accession>A0A1Y1ZW39</accession>
<evidence type="ECO:0000313" key="1">
    <source>
        <dbReference type="EMBL" id="ORY13975.1"/>
    </source>
</evidence>
<sequence length="121" mass="14146">MKLVIKLNAATLNQRIWRRRQISRGQKIRPFADSYITRRSLHYNIRGKQARIGDLNCEDDNSSIPDITVHSTPQDYYDPSPEYEAVYISELPTYSETFANENLTPYDNSLRLYDGTNRTKN</sequence>
<protein>
    <submittedName>
        <fullName evidence="1">Uncharacterized protein</fullName>
    </submittedName>
</protein>